<organism evidence="2 3">
    <name type="scientific">Halobellus rubicundus</name>
    <dbReference type="NCBI Taxonomy" id="2996466"/>
    <lineage>
        <taxon>Archaea</taxon>
        <taxon>Methanobacteriati</taxon>
        <taxon>Methanobacteriota</taxon>
        <taxon>Stenosarchaea group</taxon>
        <taxon>Halobacteria</taxon>
        <taxon>Halobacteriales</taxon>
        <taxon>Haloferacaceae</taxon>
        <taxon>Halobellus</taxon>
    </lineage>
</organism>
<feature type="region of interest" description="Disordered" evidence="1">
    <location>
        <begin position="63"/>
        <end position="233"/>
    </location>
</feature>
<dbReference type="AlphaFoldDB" id="A0ABD5MAU0"/>
<protein>
    <recommendedName>
        <fullName evidence="4">DUF2240 family protein</fullName>
    </recommendedName>
</protein>
<gene>
    <name evidence="2" type="ORF">OS889_01685</name>
</gene>
<dbReference type="Proteomes" id="UP001570511">
    <property type="component" value="Unassembled WGS sequence"/>
</dbReference>
<proteinExistence type="predicted"/>
<comment type="caution">
    <text evidence="2">The sequence shown here is derived from an EMBL/GenBank/DDBJ whole genome shotgun (WGS) entry which is preliminary data.</text>
</comment>
<sequence length="291" mass="29777">MPMRQLRSCDFCDEEATGVYEVVPPELSPTEGEQRRLVLCGDCRETLEGVLAPLLARLGVEGEAEGDENRATPADEDVAPTDSFADDDPGGTSLSESGQGGIPDLRAGGNEPSAGGSGGSDESGGSAGSVGSDEGGGDGERDDGDSNKSDDATDGHADVGLEIDAADSDAGPDRVVDEEALPPLDGSDAAAPTDEDSESKAESGLGEADEASASETADDGPTSTAAPGEEPPKFRTVMRLLGNREFPVARGEIVELATSAYDLGEGEVDEILAYAVDRDLLEDDGETLRKA</sequence>
<dbReference type="RefSeq" id="WP_372386751.1">
    <property type="nucleotide sequence ID" value="NZ_JBGNYA010000001.1"/>
</dbReference>
<evidence type="ECO:0000313" key="3">
    <source>
        <dbReference type="Proteomes" id="UP001570511"/>
    </source>
</evidence>
<feature type="compositionally biased region" description="Gly residues" evidence="1">
    <location>
        <begin position="115"/>
        <end position="128"/>
    </location>
</feature>
<feature type="compositionally biased region" description="Acidic residues" evidence="1">
    <location>
        <begin position="207"/>
        <end position="218"/>
    </location>
</feature>
<reference evidence="2 3" key="1">
    <citation type="submission" date="2024-08" db="EMBL/GenBank/DDBJ databases">
        <title>Halobellus sp. MBLA0158 whole genome sequence.</title>
        <authorList>
            <person name="Hwang C.Y."/>
            <person name="Cho E.-S."/>
            <person name="Seo M.-J."/>
        </authorList>
    </citation>
    <scope>NUCLEOTIDE SEQUENCE [LARGE SCALE GENOMIC DNA]</scope>
    <source>
        <strain evidence="2 3">MBLA0158</strain>
    </source>
</reference>
<evidence type="ECO:0000256" key="1">
    <source>
        <dbReference type="SAM" id="MobiDB-lite"/>
    </source>
</evidence>
<keyword evidence="3" id="KW-1185">Reference proteome</keyword>
<feature type="compositionally biased region" description="Basic and acidic residues" evidence="1">
    <location>
        <begin position="144"/>
        <end position="159"/>
    </location>
</feature>
<evidence type="ECO:0000313" key="2">
    <source>
        <dbReference type="EMBL" id="MFA1609719.1"/>
    </source>
</evidence>
<name>A0ABD5MAU0_9EURY</name>
<accession>A0ABD5MAU0</accession>
<evidence type="ECO:0008006" key="4">
    <source>
        <dbReference type="Google" id="ProtNLM"/>
    </source>
</evidence>
<feature type="compositionally biased region" description="Acidic residues" evidence="1">
    <location>
        <begin position="74"/>
        <end position="89"/>
    </location>
</feature>
<dbReference type="EMBL" id="JBGNYA010000001">
    <property type="protein sequence ID" value="MFA1609719.1"/>
    <property type="molecule type" value="Genomic_DNA"/>
</dbReference>